<evidence type="ECO:0000313" key="3">
    <source>
        <dbReference type="EMBL" id="GAV01943.1"/>
    </source>
</evidence>
<dbReference type="SUPFAM" id="SSF47473">
    <property type="entry name" value="EF-hand"/>
    <property type="match status" value="1"/>
</dbReference>
<name>A0A1D1VP56_RAMVA</name>
<evidence type="ECO:0000313" key="4">
    <source>
        <dbReference type="Proteomes" id="UP000186922"/>
    </source>
</evidence>
<organism evidence="3 4">
    <name type="scientific">Ramazzottius varieornatus</name>
    <name type="common">Water bear</name>
    <name type="synonym">Tardigrade</name>
    <dbReference type="NCBI Taxonomy" id="947166"/>
    <lineage>
        <taxon>Eukaryota</taxon>
        <taxon>Metazoa</taxon>
        <taxon>Ecdysozoa</taxon>
        <taxon>Tardigrada</taxon>
        <taxon>Eutardigrada</taxon>
        <taxon>Parachela</taxon>
        <taxon>Hypsibioidea</taxon>
        <taxon>Ramazzottiidae</taxon>
        <taxon>Ramazzottius</taxon>
    </lineage>
</organism>
<reference evidence="3 4" key="1">
    <citation type="journal article" date="2016" name="Nat. Commun.">
        <title>Extremotolerant tardigrade genome and improved radiotolerance of human cultured cells by tardigrade-unique protein.</title>
        <authorList>
            <person name="Hashimoto T."/>
            <person name="Horikawa D.D."/>
            <person name="Saito Y."/>
            <person name="Kuwahara H."/>
            <person name="Kozuka-Hata H."/>
            <person name="Shin-I T."/>
            <person name="Minakuchi Y."/>
            <person name="Ohishi K."/>
            <person name="Motoyama A."/>
            <person name="Aizu T."/>
            <person name="Enomoto A."/>
            <person name="Kondo K."/>
            <person name="Tanaka S."/>
            <person name="Hara Y."/>
            <person name="Koshikawa S."/>
            <person name="Sagara H."/>
            <person name="Miura T."/>
            <person name="Yokobori S."/>
            <person name="Miyagawa K."/>
            <person name="Suzuki Y."/>
            <person name="Kubo T."/>
            <person name="Oyama M."/>
            <person name="Kohara Y."/>
            <person name="Fujiyama A."/>
            <person name="Arakawa K."/>
            <person name="Katayama T."/>
            <person name="Toyoda A."/>
            <person name="Kunieda T."/>
        </authorList>
    </citation>
    <scope>NUCLEOTIDE SEQUENCE [LARGE SCALE GENOMIC DNA]</scope>
    <source>
        <strain evidence="3 4">YOKOZUNA-1</strain>
    </source>
</reference>
<dbReference type="EMBL" id="BDGG01000007">
    <property type="protein sequence ID" value="GAV01943.1"/>
    <property type="molecule type" value="Genomic_DNA"/>
</dbReference>
<accession>A0A1D1VP56</accession>
<dbReference type="InterPro" id="IPR018247">
    <property type="entry name" value="EF_Hand_1_Ca_BS"/>
</dbReference>
<dbReference type="Gene3D" id="1.10.238.10">
    <property type="entry name" value="EF-hand"/>
    <property type="match status" value="1"/>
</dbReference>
<dbReference type="InterPro" id="IPR011992">
    <property type="entry name" value="EF-hand-dom_pair"/>
</dbReference>
<dbReference type="AlphaFoldDB" id="A0A1D1VP56"/>
<keyword evidence="4" id="KW-1185">Reference proteome</keyword>
<protein>
    <recommendedName>
        <fullName evidence="2">EF-hand domain-containing protein</fullName>
    </recommendedName>
</protein>
<evidence type="ECO:0000259" key="2">
    <source>
        <dbReference type="PROSITE" id="PS50222"/>
    </source>
</evidence>
<comment type="caution">
    <text evidence="3">The sequence shown here is derived from an EMBL/GenBank/DDBJ whole genome shotgun (WGS) entry which is preliminary data.</text>
</comment>
<dbReference type="Proteomes" id="UP000186922">
    <property type="component" value="Unassembled WGS sequence"/>
</dbReference>
<dbReference type="PROSITE" id="PS00018">
    <property type="entry name" value="EF_HAND_1"/>
    <property type="match status" value="2"/>
</dbReference>
<dbReference type="GO" id="GO:0005509">
    <property type="term" value="F:calcium ion binding"/>
    <property type="evidence" value="ECO:0007669"/>
    <property type="project" value="InterPro"/>
</dbReference>
<dbReference type="OrthoDB" id="427950at2759"/>
<proteinExistence type="predicted"/>
<dbReference type="PROSITE" id="PS50222">
    <property type="entry name" value="EF_HAND_2"/>
    <property type="match status" value="1"/>
</dbReference>
<gene>
    <name evidence="3" type="primary">RvY_12573-1</name>
    <name evidence="3" type="synonym">RvY_12573.1</name>
    <name evidence="3" type="ORF">RvY_12573</name>
</gene>
<dbReference type="InterPro" id="IPR002048">
    <property type="entry name" value="EF_hand_dom"/>
</dbReference>
<keyword evidence="1" id="KW-0106">Calcium</keyword>
<feature type="domain" description="EF-hand" evidence="2">
    <location>
        <begin position="8"/>
        <end position="43"/>
    </location>
</feature>
<sequence>MASLKDNYKERHLFNFYKSWDLDGDGWLTAEDFMSNAETLAVLQRHGKWEEDVVARWRSYLGGWWDILLAEATPSSPDFSNKGSSDRRSGAVSFEDWARFLKKVSILADSYRELPDFLKAYGNLLFVRMDYNKDGLICVKDYRIYVAKNNMDIMRSNDCYAFMLSSTDLRNDSILSRQRFDELFYEYWTSHHPACRGQYILGPYENMSL</sequence>
<evidence type="ECO:0000256" key="1">
    <source>
        <dbReference type="ARBA" id="ARBA00022837"/>
    </source>
</evidence>